<dbReference type="OMA" id="SFWARHF"/>
<accession>A0A4Q9NYJ3</accession>
<feature type="transmembrane region" description="Helical" evidence="2">
    <location>
        <begin position="163"/>
        <end position="182"/>
    </location>
</feature>
<sequence>MSTQSLLTLASLLPSSSFLLAYTLPLFFLSLLLTFAGAFLTLDRTRAFAPRYDALQPPEATRIQHAEVLLKKVFRLEGGLGGIALGFVFGVHLTTFLALLIPNVSASSKALSSGAFLAVWLLAAIASALLSARWRIVTLAFAGIAGYSTFALAFSVILHPSLLTRLILVAIFTPIGLIMCLLPIARTQHTFVRLAMASVGAFGTVQSIALLAHISSWIEVWDRLWLKDGSNWGTVQEKGISAAFCLFVLIGVTTDWLLKRKLGENPDEKWDSYLADYTATLPSGHDRAGQFRPLQSFWARHFGHKSGLDPIDKDIVFPTDADLKKPIPDSPLKLYKKQSLSAPHTLRDDKPRPFTPPQEYLRKERRPGVKGRQRTREVVKFDPLDPYSASDSEDEDLKKAVPPFVRSPTRSDSMATLTEEQPTKGSKGVAKRAKEDPLSEDEQDVTAVRTDRHGRDKWTPDFIRRHSLKHQSSSIALSQAGTASSQTLTAPVFSPVPATPSLIKAIERVNAAQQEAFVQNPRETDGLPLSTPSVTSQSEQGPHRGHDWNTFWSDVKNKAGHGFQHRRDGAGAGEAKR</sequence>
<keyword evidence="2" id="KW-0472">Membrane</keyword>
<keyword evidence="2" id="KW-0812">Transmembrane</keyword>
<evidence type="ECO:0000313" key="3">
    <source>
        <dbReference type="EMBL" id="TBU56587.1"/>
    </source>
</evidence>
<feature type="transmembrane region" description="Helical" evidence="2">
    <location>
        <begin position="80"/>
        <end position="104"/>
    </location>
</feature>
<feature type="compositionally biased region" description="Polar residues" evidence="1">
    <location>
        <begin position="408"/>
        <end position="424"/>
    </location>
</feature>
<feature type="region of interest" description="Disordered" evidence="1">
    <location>
        <begin position="328"/>
        <end position="492"/>
    </location>
</feature>
<organism evidence="3 4">
    <name type="scientific">Dichomitus squalens</name>
    <dbReference type="NCBI Taxonomy" id="114155"/>
    <lineage>
        <taxon>Eukaryota</taxon>
        <taxon>Fungi</taxon>
        <taxon>Dikarya</taxon>
        <taxon>Basidiomycota</taxon>
        <taxon>Agaricomycotina</taxon>
        <taxon>Agaricomycetes</taxon>
        <taxon>Polyporales</taxon>
        <taxon>Polyporaceae</taxon>
        <taxon>Dichomitus</taxon>
    </lineage>
</organism>
<dbReference type="AlphaFoldDB" id="A0A4Q9NYJ3"/>
<feature type="compositionally biased region" description="Basic and acidic residues" evidence="1">
    <location>
        <begin position="449"/>
        <end position="464"/>
    </location>
</feature>
<feature type="compositionally biased region" description="Polar residues" evidence="1">
    <location>
        <begin position="530"/>
        <end position="540"/>
    </location>
</feature>
<reference evidence="3 4" key="1">
    <citation type="submission" date="2019-01" db="EMBL/GenBank/DDBJ databases">
        <title>Draft genome sequences of three monokaryotic isolates of the white-rot basidiomycete fungus Dichomitus squalens.</title>
        <authorList>
            <consortium name="DOE Joint Genome Institute"/>
            <person name="Lopez S.C."/>
            <person name="Andreopoulos B."/>
            <person name="Pangilinan J."/>
            <person name="Lipzen A."/>
            <person name="Riley R."/>
            <person name="Ahrendt S."/>
            <person name="Ng V."/>
            <person name="Barry K."/>
            <person name="Daum C."/>
            <person name="Grigoriev I.V."/>
            <person name="Hilden K.S."/>
            <person name="Makela M.R."/>
            <person name="de Vries R.P."/>
        </authorList>
    </citation>
    <scope>NUCLEOTIDE SEQUENCE [LARGE SCALE GENOMIC DNA]</scope>
    <source>
        <strain evidence="3 4">CBS 464.89</strain>
    </source>
</reference>
<evidence type="ECO:0000256" key="1">
    <source>
        <dbReference type="SAM" id="MobiDB-lite"/>
    </source>
</evidence>
<feature type="transmembrane region" description="Helical" evidence="2">
    <location>
        <begin position="110"/>
        <end position="130"/>
    </location>
</feature>
<keyword evidence="2" id="KW-1133">Transmembrane helix</keyword>
<feature type="compositionally biased region" description="Polar residues" evidence="1">
    <location>
        <begin position="470"/>
        <end position="489"/>
    </location>
</feature>
<dbReference type="Proteomes" id="UP000292082">
    <property type="component" value="Unassembled WGS sequence"/>
</dbReference>
<feature type="compositionally biased region" description="Basic residues" evidence="1">
    <location>
        <begin position="363"/>
        <end position="373"/>
    </location>
</feature>
<name>A0A4Q9NYJ3_9APHY</name>
<gene>
    <name evidence="3" type="ORF">BD310DRAFT_1040421</name>
</gene>
<feature type="compositionally biased region" description="Basic and acidic residues" evidence="1">
    <location>
        <begin position="374"/>
        <end position="383"/>
    </location>
</feature>
<feature type="compositionally biased region" description="Basic and acidic residues" evidence="1">
    <location>
        <begin position="565"/>
        <end position="577"/>
    </location>
</feature>
<proteinExistence type="predicted"/>
<feature type="transmembrane region" description="Helical" evidence="2">
    <location>
        <begin position="137"/>
        <end position="157"/>
    </location>
</feature>
<feature type="transmembrane region" description="Helical" evidence="2">
    <location>
        <begin position="194"/>
        <end position="218"/>
    </location>
</feature>
<evidence type="ECO:0000313" key="4">
    <source>
        <dbReference type="Proteomes" id="UP000292082"/>
    </source>
</evidence>
<keyword evidence="4" id="KW-1185">Reference proteome</keyword>
<dbReference type="EMBL" id="ML145149">
    <property type="protein sequence ID" value="TBU56587.1"/>
    <property type="molecule type" value="Genomic_DNA"/>
</dbReference>
<dbReference type="STRING" id="114155.A0A4Q9NYJ3"/>
<feature type="transmembrane region" description="Helical" evidence="2">
    <location>
        <begin position="20"/>
        <end position="42"/>
    </location>
</feature>
<protein>
    <submittedName>
        <fullName evidence="3">Uncharacterized protein</fullName>
    </submittedName>
</protein>
<feature type="region of interest" description="Disordered" evidence="1">
    <location>
        <begin position="514"/>
        <end position="577"/>
    </location>
</feature>
<evidence type="ECO:0000256" key="2">
    <source>
        <dbReference type="SAM" id="Phobius"/>
    </source>
</evidence>